<name>A0A2P6N333_9EUKA</name>
<reference evidence="2 3" key="1">
    <citation type="journal article" date="2018" name="Genome Biol. Evol.">
        <title>Multiple Roots of Fruiting Body Formation in Amoebozoa.</title>
        <authorList>
            <person name="Hillmann F."/>
            <person name="Forbes G."/>
            <person name="Novohradska S."/>
            <person name="Ferling I."/>
            <person name="Riege K."/>
            <person name="Groth M."/>
            <person name="Westermann M."/>
            <person name="Marz M."/>
            <person name="Spaller T."/>
            <person name="Winckler T."/>
            <person name="Schaap P."/>
            <person name="Glockner G."/>
        </authorList>
    </citation>
    <scope>NUCLEOTIDE SEQUENCE [LARGE SCALE GENOMIC DNA]</scope>
    <source>
        <strain evidence="2 3">Jena</strain>
    </source>
</reference>
<gene>
    <name evidence="2" type="ORF">PROFUN_13788</name>
</gene>
<dbReference type="PANTHER" id="PTHR14407:SF9">
    <property type="entry name" value="BLOC-3 COMPLEX MEMBER HPS4"/>
    <property type="match status" value="1"/>
</dbReference>
<dbReference type="PANTHER" id="PTHR14407">
    <property type="entry name" value="HERMANSKY-PUDLAK SYNDROME 4 PROTEIN LIGHT-EAR PROTEIN-RELATED"/>
    <property type="match status" value="1"/>
</dbReference>
<dbReference type="GO" id="GO:0006605">
    <property type="term" value="P:protein targeting"/>
    <property type="evidence" value="ECO:0007669"/>
    <property type="project" value="TreeGrafter"/>
</dbReference>
<accession>A0A2P6N333</accession>
<dbReference type="OrthoDB" id="16754at2759"/>
<comment type="caution">
    <text evidence="2">The sequence shown here is derived from an EMBL/GenBank/DDBJ whole genome shotgun (WGS) entry which is preliminary data.</text>
</comment>
<feature type="compositionally biased region" description="Basic and acidic residues" evidence="1">
    <location>
        <begin position="246"/>
        <end position="261"/>
    </location>
</feature>
<feature type="region of interest" description="Disordered" evidence="1">
    <location>
        <begin position="61"/>
        <end position="83"/>
    </location>
</feature>
<evidence type="ECO:0008006" key="4">
    <source>
        <dbReference type="Google" id="ProtNLM"/>
    </source>
</evidence>
<protein>
    <recommendedName>
        <fullName evidence="4">CCZ1/INTU/HSP4 first Longin domain-containing protein</fullName>
    </recommendedName>
</protein>
<feature type="compositionally biased region" description="Basic and acidic residues" evidence="1">
    <location>
        <begin position="70"/>
        <end position="83"/>
    </location>
</feature>
<dbReference type="GO" id="GO:0031410">
    <property type="term" value="C:cytoplasmic vesicle"/>
    <property type="evidence" value="ECO:0007669"/>
    <property type="project" value="TreeGrafter"/>
</dbReference>
<dbReference type="InterPro" id="IPR026091">
    <property type="entry name" value="HPS4"/>
</dbReference>
<dbReference type="GO" id="GO:0005765">
    <property type="term" value="C:lysosomal membrane"/>
    <property type="evidence" value="ECO:0007669"/>
    <property type="project" value="TreeGrafter"/>
</dbReference>
<evidence type="ECO:0000313" key="2">
    <source>
        <dbReference type="EMBL" id="PRP78376.1"/>
    </source>
</evidence>
<organism evidence="2 3">
    <name type="scientific">Planoprotostelium fungivorum</name>
    <dbReference type="NCBI Taxonomy" id="1890364"/>
    <lineage>
        <taxon>Eukaryota</taxon>
        <taxon>Amoebozoa</taxon>
        <taxon>Evosea</taxon>
        <taxon>Variosea</taxon>
        <taxon>Cavosteliida</taxon>
        <taxon>Cavosteliaceae</taxon>
        <taxon>Planoprotostelium</taxon>
    </lineage>
</organism>
<evidence type="ECO:0000256" key="1">
    <source>
        <dbReference type="SAM" id="MobiDB-lite"/>
    </source>
</evidence>
<proteinExistence type="predicted"/>
<feature type="compositionally biased region" description="Acidic residues" evidence="1">
    <location>
        <begin position="262"/>
        <end position="273"/>
    </location>
</feature>
<dbReference type="GO" id="GO:0005085">
    <property type="term" value="F:guanyl-nucleotide exchange factor activity"/>
    <property type="evidence" value="ECO:0007669"/>
    <property type="project" value="TreeGrafter"/>
</dbReference>
<feature type="compositionally biased region" description="Basic and acidic residues" evidence="1">
    <location>
        <begin position="274"/>
        <end position="283"/>
    </location>
</feature>
<dbReference type="InParanoid" id="A0A2P6N333"/>
<dbReference type="AlphaFoldDB" id="A0A2P6N333"/>
<dbReference type="Proteomes" id="UP000241769">
    <property type="component" value="Unassembled WGS sequence"/>
</dbReference>
<feature type="region of interest" description="Disordered" evidence="1">
    <location>
        <begin position="246"/>
        <end position="283"/>
    </location>
</feature>
<keyword evidence="3" id="KW-1185">Reference proteome</keyword>
<dbReference type="GO" id="GO:0031267">
    <property type="term" value="F:small GTPase binding"/>
    <property type="evidence" value="ECO:0007669"/>
    <property type="project" value="TreeGrafter"/>
</dbReference>
<sequence length="675" mass="77077">MAEPLRRSTFLVYDQLHQDESSSEGEIILYYWPPDLPTAYQFFIQGGTMAALSLISDIGPMDSGQAEEEGGPKKSDRTSRLRRDNLFESSQPTIFLKLQKNKFAVKKEDPFVFVLSSEISEPDASLGASLDIIYEAFRFYHHGPTQLLEKNKDKSRRDLMDDFKRAFDELLPLLTDSTSPHSVHSHTNISLSNSTGLPTIMPRLAFNTLPYAQLPTKSNRLYIQASQILDRLSTFTLRTNETKDKDLRVDEETKTGAHRADDDDNETSEGEDEDNRHPSSHKGDIVMLDLEGMVIDDGERETMESERVTRENGGKAGDVVFGSLLCHHNRIVITQLDDCISRFILNKIMHIRNTTDIRRSEDDWKTPHWDRFNVYVSSKRLKSLLGQEKYDRYKDSMRADDTEEQMVCGLYILTYSTIAIATLVAPSAIQDPSFLASLSKVSSSFEKQFRTRQVTQDCGVAAYETYLNRSFRDHSPTHRLVGHRSHVNHNISLTSSGTHLPLLSSSSVNLNHTNICTCIRVPWTTTEEPSTYHYLYYDGLVHTMQATGQSTTDGRFLTNTNYARSMFMENSNLSQILLQDIKSGIYCRRMMDKELYFQPNSTNPHDVFMKYIDQTREESCALVYPRFRPKLIDQGPVIRPSVRMSNAKLLSDAREWFGCVGFLWYAKGCDYSPST</sequence>
<evidence type="ECO:0000313" key="3">
    <source>
        <dbReference type="Proteomes" id="UP000241769"/>
    </source>
</evidence>
<dbReference type="FunCoup" id="A0A2P6N333">
    <property type="interactions" value="39"/>
</dbReference>
<dbReference type="EMBL" id="MDYQ01000227">
    <property type="protein sequence ID" value="PRP78376.1"/>
    <property type="molecule type" value="Genomic_DNA"/>
</dbReference>
<dbReference type="GO" id="GO:0031085">
    <property type="term" value="C:BLOC-3 complex"/>
    <property type="evidence" value="ECO:0007669"/>
    <property type="project" value="TreeGrafter"/>
</dbReference>